<keyword evidence="4" id="KW-1185">Reference proteome</keyword>
<organism evidence="3 4">
    <name type="scientific">Micromonospora carbonacea</name>
    <dbReference type="NCBI Taxonomy" id="47853"/>
    <lineage>
        <taxon>Bacteria</taxon>
        <taxon>Bacillati</taxon>
        <taxon>Actinomycetota</taxon>
        <taxon>Actinomycetes</taxon>
        <taxon>Micromonosporales</taxon>
        <taxon>Micromonosporaceae</taxon>
        <taxon>Micromonospora</taxon>
    </lineage>
</organism>
<dbReference type="AlphaFoldDB" id="A0A1C4W4Q1"/>
<keyword evidence="2" id="KW-0812">Transmembrane</keyword>
<feature type="transmembrane region" description="Helical" evidence="2">
    <location>
        <begin position="23"/>
        <end position="41"/>
    </location>
</feature>
<dbReference type="EMBL" id="FMCT01000003">
    <property type="protein sequence ID" value="SCE91216.1"/>
    <property type="molecule type" value="Genomic_DNA"/>
</dbReference>
<keyword evidence="2" id="KW-0472">Membrane</keyword>
<evidence type="ECO:0000256" key="1">
    <source>
        <dbReference type="SAM" id="MobiDB-lite"/>
    </source>
</evidence>
<feature type="compositionally biased region" description="Pro residues" evidence="1">
    <location>
        <begin position="147"/>
        <end position="184"/>
    </location>
</feature>
<feature type="region of interest" description="Disordered" evidence="1">
    <location>
        <begin position="141"/>
        <end position="199"/>
    </location>
</feature>
<dbReference type="STRING" id="47853.TK50_08410"/>
<evidence type="ECO:0000256" key="2">
    <source>
        <dbReference type="SAM" id="Phobius"/>
    </source>
</evidence>
<protein>
    <submittedName>
        <fullName evidence="3">Uncharacterized protein</fullName>
    </submittedName>
</protein>
<sequence length="199" mass="21349">MPYAEHDLILNVFKKGAGMDVKVWMYLVYLAVSIGLTVWVARSLSRNGLVFLEEVFADERLARAVNSLLVVGFYLLNLGYVTVAMRHRDPVTGTSEAMEELSLKVGLVLLVLGALHFFNVFALGRYRRGRLRQLATHPPVAPVARLAPPPARPGPHAPHVPYPVAPQPTGPQPATPQPAGPPAAPHGGAPGTGPVPPAR</sequence>
<dbReference type="Proteomes" id="UP000183585">
    <property type="component" value="Unassembled WGS sequence"/>
</dbReference>
<accession>A0A1C4W4Q1</accession>
<reference evidence="4" key="1">
    <citation type="submission" date="2016-06" db="EMBL/GenBank/DDBJ databases">
        <authorList>
            <person name="Varghese N."/>
            <person name="Submissions Spin"/>
        </authorList>
    </citation>
    <scope>NUCLEOTIDE SEQUENCE [LARGE SCALE GENOMIC DNA]</scope>
    <source>
        <strain evidence="4">DSM 43168</strain>
    </source>
</reference>
<gene>
    <name evidence="3" type="ORF">GA0070563_103123</name>
</gene>
<feature type="transmembrane region" description="Helical" evidence="2">
    <location>
        <begin position="61"/>
        <end position="81"/>
    </location>
</feature>
<name>A0A1C4W4Q1_9ACTN</name>
<feature type="transmembrane region" description="Helical" evidence="2">
    <location>
        <begin position="101"/>
        <end position="123"/>
    </location>
</feature>
<proteinExistence type="predicted"/>
<evidence type="ECO:0000313" key="3">
    <source>
        <dbReference type="EMBL" id="SCE91216.1"/>
    </source>
</evidence>
<keyword evidence="2" id="KW-1133">Transmembrane helix</keyword>
<evidence type="ECO:0000313" key="4">
    <source>
        <dbReference type="Proteomes" id="UP000183585"/>
    </source>
</evidence>